<protein>
    <recommendedName>
        <fullName evidence="4">DUF761 domain-containing protein</fullName>
    </recommendedName>
</protein>
<feature type="compositionally biased region" description="Polar residues" evidence="1">
    <location>
        <begin position="1"/>
        <end position="11"/>
    </location>
</feature>
<evidence type="ECO:0000313" key="3">
    <source>
        <dbReference type="Proteomes" id="UP001141552"/>
    </source>
</evidence>
<gene>
    <name evidence="2" type="ORF">Tsubulata_004234</name>
</gene>
<dbReference type="OrthoDB" id="1926607at2759"/>
<accession>A0A9Q0FYF6</accession>
<evidence type="ECO:0000256" key="1">
    <source>
        <dbReference type="SAM" id="MobiDB-lite"/>
    </source>
</evidence>
<evidence type="ECO:0008006" key="4">
    <source>
        <dbReference type="Google" id="ProtNLM"/>
    </source>
</evidence>
<name>A0A9Q0FYF6_9ROSI</name>
<dbReference type="PANTHER" id="PTHR36378:SF1">
    <property type="entry name" value="COTTON FIBER PROTEIN"/>
    <property type="match status" value="1"/>
</dbReference>
<comment type="caution">
    <text evidence="2">The sequence shown here is derived from an EMBL/GenBank/DDBJ whole genome shotgun (WGS) entry which is preliminary data.</text>
</comment>
<feature type="region of interest" description="Disordered" evidence="1">
    <location>
        <begin position="1"/>
        <end position="24"/>
    </location>
</feature>
<dbReference type="AlphaFoldDB" id="A0A9Q0FYF6"/>
<dbReference type="Pfam" id="PF05553">
    <property type="entry name" value="DUF761"/>
    <property type="match status" value="1"/>
</dbReference>
<reference evidence="2" key="2">
    <citation type="journal article" date="2023" name="Plants (Basel)">
        <title>Annotation of the Turnera subulata (Passifloraceae) Draft Genome Reveals the S-Locus Evolved after the Divergence of Turneroideae from Passifloroideae in a Stepwise Manner.</title>
        <authorList>
            <person name="Henning P.M."/>
            <person name="Roalson E.H."/>
            <person name="Mir W."/>
            <person name="McCubbin A.G."/>
            <person name="Shore J.S."/>
        </authorList>
    </citation>
    <scope>NUCLEOTIDE SEQUENCE</scope>
    <source>
        <strain evidence="2">F60SS</strain>
    </source>
</reference>
<feature type="region of interest" description="Disordered" evidence="1">
    <location>
        <begin position="187"/>
        <end position="209"/>
    </location>
</feature>
<keyword evidence="3" id="KW-1185">Reference proteome</keyword>
<dbReference type="InterPro" id="IPR008480">
    <property type="entry name" value="DUF761_pln"/>
</dbReference>
<evidence type="ECO:0000313" key="2">
    <source>
        <dbReference type="EMBL" id="KAJ4838641.1"/>
    </source>
</evidence>
<sequence>MDSANKNQQKGVNRDMDGAGKKKKRGAMHFFKVAAYMVNFKSRKSSSKPSSPTEVASKLTKVMGSIRPLHAHCHQSPPRITSGDQVNYYHKVPSTRAESVLSVDYQSEVFTAPASPDHRSVASFSSGSRSRYASALNLQELGGGGCEEEEEEANRIQDSYYDDIAGDEMIDSKAEEFIARFYEQMRIQENTTARDPSSPPRRLKTNEMN</sequence>
<proteinExistence type="predicted"/>
<dbReference type="Proteomes" id="UP001141552">
    <property type="component" value="Unassembled WGS sequence"/>
</dbReference>
<dbReference type="PANTHER" id="PTHR36378">
    <property type="entry name" value="COTTON FIBER PROTEIN"/>
    <property type="match status" value="1"/>
</dbReference>
<dbReference type="EMBL" id="JAKUCV010003503">
    <property type="protein sequence ID" value="KAJ4838641.1"/>
    <property type="molecule type" value="Genomic_DNA"/>
</dbReference>
<reference evidence="2" key="1">
    <citation type="submission" date="2022-02" db="EMBL/GenBank/DDBJ databases">
        <authorList>
            <person name="Henning P.M."/>
            <person name="McCubbin A.G."/>
            <person name="Shore J.S."/>
        </authorList>
    </citation>
    <scope>NUCLEOTIDE SEQUENCE</scope>
    <source>
        <strain evidence="2">F60SS</strain>
        <tissue evidence="2">Leaves</tissue>
    </source>
</reference>
<organism evidence="2 3">
    <name type="scientific">Turnera subulata</name>
    <dbReference type="NCBI Taxonomy" id="218843"/>
    <lineage>
        <taxon>Eukaryota</taxon>
        <taxon>Viridiplantae</taxon>
        <taxon>Streptophyta</taxon>
        <taxon>Embryophyta</taxon>
        <taxon>Tracheophyta</taxon>
        <taxon>Spermatophyta</taxon>
        <taxon>Magnoliopsida</taxon>
        <taxon>eudicotyledons</taxon>
        <taxon>Gunneridae</taxon>
        <taxon>Pentapetalae</taxon>
        <taxon>rosids</taxon>
        <taxon>fabids</taxon>
        <taxon>Malpighiales</taxon>
        <taxon>Passifloraceae</taxon>
        <taxon>Turnera</taxon>
    </lineage>
</organism>